<feature type="region of interest" description="Disordered" evidence="16">
    <location>
        <begin position="488"/>
        <end position="520"/>
    </location>
</feature>
<keyword evidence="14" id="KW-0539">Nucleus</keyword>
<feature type="coiled-coil region" evidence="15">
    <location>
        <begin position="1248"/>
        <end position="1275"/>
    </location>
</feature>
<evidence type="ECO:0000256" key="9">
    <source>
        <dbReference type="ARBA" id="ARBA00023054"/>
    </source>
</evidence>
<comment type="similarity">
    <text evidence="3">Belongs to the nesprin family.</text>
</comment>
<feature type="region of interest" description="Disordered" evidence="16">
    <location>
        <begin position="406"/>
        <end position="439"/>
    </location>
</feature>
<dbReference type="GO" id="GO:0005856">
    <property type="term" value="C:cytoskeleton"/>
    <property type="evidence" value="ECO:0007669"/>
    <property type="project" value="UniProtKB-SubCell"/>
</dbReference>
<dbReference type="FunFam" id="1.20.58.60:FF:000182">
    <property type="entry name" value="Spectrin repeat containing, nuclear envelope 1a"/>
    <property type="match status" value="1"/>
</dbReference>
<evidence type="ECO:0000256" key="7">
    <source>
        <dbReference type="ARBA" id="ARBA00022737"/>
    </source>
</evidence>
<dbReference type="CDD" id="cd00176">
    <property type="entry name" value="SPEC"/>
    <property type="match status" value="4"/>
</dbReference>
<dbReference type="InterPro" id="IPR002017">
    <property type="entry name" value="Spectrin_repeat"/>
</dbReference>
<keyword evidence="13" id="KW-0206">Cytoskeleton</keyword>
<dbReference type="FunFam" id="1.20.58.60:FF:000103">
    <property type="entry name" value="Nesprin-1 isoform 1"/>
    <property type="match status" value="1"/>
</dbReference>
<evidence type="ECO:0000256" key="5">
    <source>
        <dbReference type="ARBA" id="ARBA00022553"/>
    </source>
</evidence>
<accession>A0AA40HVA4</accession>
<keyword evidence="5" id="KW-0597">Phosphoprotein</keyword>
<dbReference type="FunFam" id="1.20.58.60:FF:000126">
    <property type="entry name" value="Spectrin repeat containing, nuclear envelope 1a"/>
    <property type="match status" value="1"/>
</dbReference>
<feature type="region of interest" description="Disordered" evidence="16">
    <location>
        <begin position="2363"/>
        <end position="2400"/>
    </location>
</feature>
<evidence type="ECO:0000313" key="19">
    <source>
        <dbReference type="Proteomes" id="UP001177744"/>
    </source>
</evidence>
<dbReference type="GO" id="GO:0005640">
    <property type="term" value="C:nuclear outer membrane"/>
    <property type="evidence" value="ECO:0007669"/>
    <property type="project" value="UniProtKB-SubCell"/>
</dbReference>
<proteinExistence type="inferred from homology"/>
<gene>
    <name evidence="18" type="ORF">QTO34_001030</name>
</gene>
<dbReference type="PANTHER" id="PTHR14514:SF3">
    <property type="entry name" value="NESPRIN-1"/>
    <property type="match status" value="1"/>
</dbReference>
<name>A0AA40HVA4_CNENI</name>
<evidence type="ECO:0000313" key="18">
    <source>
        <dbReference type="EMBL" id="KAK1337928.1"/>
    </source>
</evidence>
<keyword evidence="19" id="KW-1185">Reference proteome</keyword>
<evidence type="ECO:0000259" key="17">
    <source>
        <dbReference type="Pfam" id="PF25035"/>
    </source>
</evidence>
<keyword evidence="7" id="KW-0677">Repeat</keyword>
<evidence type="ECO:0000256" key="13">
    <source>
        <dbReference type="ARBA" id="ARBA00023212"/>
    </source>
</evidence>
<protein>
    <recommendedName>
        <fullName evidence="17">Nesprin-1/2 domain-containing protein</fullName>
    </recommendedName>
</protein>
<evidence type="ECO:0000256" key="6">
    <source>
        <dbReference type="ARBA" id="ARBA00022692"/>
    </source>
</evidence>
<dbReference type="InterPro" id="IPR056887">
    <property type="entry name" value="SYNE1/2_dom"/>
</dbReference>
<evidence type="ECO:0000256" key="3">
    <source>
        <dbReference type="ARBA" id="ARBA00008619"/>
    </source>
</evidence>
<feature type="coiled-coil region" evidence="15">
    <location>
        <begin position="1931"/>
        <end position="1958"/>
    </location>
</feature>
<evidence type="ECO:0000256" key="2">
    <source>
        <dbReference type="ARBA" id="ARBA00004605"/>
    </source>
</evidence>
<dbReference type="Gene3D" id="1.20.58.60">
    <property type="match status" value="9"/>
</dbReference>
<organism evidence="18 19">
    <name type="scientific">Cnephaeus nilssonii</name>
    <name type="common">Northern bat</name>
    <name type="synonym">Eptesicus nilssonii</name>
    <dbReference type="NCBI Taxonomy" id="3371016"/>
    <lineage>
        <taxon>Eukaryota</taxon>
        <taxon>Metazoa</taxon>
        <taxon>Chordata</taxon>
        <taxon>Craniata</taxon>
        <taxon>Vertebrata</taxon>
        <taxon>Euteleostomi</taxon>
        <taxon>Mammalia</taxon>
        <taxon>Eutheria</taxon>
        <taxon>Laurasiatheria</taxon>
        <taxon>Chiroptera</taxon>
        <taxon>Yangochiroptera</taxon>
        <taxon>Vespertilionidae</taxon>
        <taxon>Cnephaeus</taxon>
    </lineage>
</organism>
<dbReference type="FunFam" id="1.20.58.60:FF:000041">
    <property type="entry name" value="Nesprin-1 isoform 1"/>
    <property type="match status" value="1"/>
</dbReference>
<dbReference type="FunFam" id="1.20.58.60:FF:000137">
    <property type="entry name" value="nesprin-1 isoform X2"/>
    <property type="match status" value="1"/>
</dbReference>
<feature type="coiled-coil region" evidence="15">
    <location>
        <begin position="454"/>
        <end position="481"/>
    </location>
</feature>
<evidence type="ECO:0000256" key="10">
    <source>
        <dbReference type="ARBA" id="ARBA00023136"/>
    </source>
</evidence>
<dbReference type="FunFam" id="1.20.58.60:FF:000155">
    <property type="entry name" value="nesprin-1 isoform X4"/>
    <property type="match status" value="1"/>
</dbReference>
<keyword evidence="6" id="KW-0812">Transmembrane</keyword>
<dbReference type="GO" id="GO:0003779">
    <property type="term" value="F:actin binding"/>
    <property type="evidence" value="ECO:0007669"/>
    <property type="project" value="UniProtKB-KW"/>
</dbReference>
<evidence type="ECO:0000256" key="11">
    <source>
        <dbReference type="ARBA" id="ARBA00023157"/>
    </source>
</evidence>
<dbReference type="SMART" id="SM00150">
    <property type="entry name" value="SPEC"/>
    <property type="match status" value="11"/>
</dbReference>
<dbReference type="PANTHER" id="PTHR14514">
    <property type="entry name" value="PKA ANCHORING PROTEIN"/>
    <property type="match status" value="1"/>
</dbReference>
<dbReference type="Pfam" id="PF00435">
    <property type="entry name" value="Spectrin"/>
    <property type="match status" value="7"/>
</dbReference>
<evidence type="ECO:0000256" key="14">
    <source>
        <dbReference type="ARBA" id="ARBA00023242"/>
    </source>
</evidence>
<dbReference type="FunFam" id="1.20.58.60:FF:000119">
    <property type="entry name" value="nesprin-1 isoform X2"/>
    <property type="match status" value="1"/>
</dbReference>
<keyword evidence="9 15" id="KW-0175">Coiled coil</keyword>
<evidence type="ECO:0000256" key="8">
    <source>
        <dbReference type="ARBA" id="ARBA00022989"/>
    </source>
</evidence>
<sequence>MFPQELAQKIKGYQEQIASLNSKCKMLTVKAKNATMLLTVTAGRCHTLLSPVTEESGEEEPAVRSLSACLSLPVACGKHEASVNQRCALPTQDIAYYQALSAERLQTDAARIQPSALPSQGLYEPGLEPTATSYAGQPAALLGNLKEREFAHADRPLLGHSGNAISEKQRTLYEALERQQRYQDSLQAISTKMEAIELKLSENLEPGRSPESQMAEHQALMDEILMLQDEISELQASLAAELVSESPESDPAEQLALQSTLTVLAERMSTIKMKASGKRQLLEEKLNDQLEEQRQEQALQRYRSEVDKLDHWLLSTKATLDVALGTSEEPLDMEAQLVDCQNMLVEIEQKVVALSELSVHNDNLLLEGKAHTKDEAEQLAGKLRTLKGSLLELQRALHDKQLNIQVPGLQGPRPALATGAAQEKEESDGDPAGAQRPGVQDWLAQARSTWALQRQNSLQQQKELEQQLAEQKSLLRSVASRGEEILTQHSAAETSGGAGEKPAVSSQELGMEGEKAPAEGQMRMKWESLQQEVSAKQRLLRDALAQEQEQLFSRPNRLLAGVPLYKGNGPAHDKSAVTSLLDGLNQAFEEVSSQGGGTKKQNIHLEQKLYDGVSATSTWLDDVEERLLFATPLHQKKPRLASSTRDIKEMSEEMDKNKNLFSQAFPENSDNRDVIEDTLGCLLGRLSLLDSVVDQRCHQMKERLQQVLNFQNDLKVLCTSLADSKYMLLQKLANVFEQPVAEQIEAIQQAEDGLKELDAGIAELKKRGDKLQIEQPALQELSKLQDMYDELMMTIGSRRSGLNQNLALKSQYERALQDLADLLETGQEKMSGDQKMIVSSKEEVQQLLDKHKEYFQGLESHMILTETLFRKIISFAALQETQLHAEVMAQASAVLKGAHKRGVELEYILETWSHLDEDQQELRRQLEGVESSIPSVGLVEESEDRLIDRITLYQHLKSSLNEYQPKLYQALDDGKRLLMSVSCSDLESQLNQLGEHWLTNTKVSPRRSFTGSDCKRQAGILDSAICDRPPGTGDGVFQRSGCQIFPEVSVLSTGNQLLRLKKVDTAALRSELSHIDGQWTDLLTNIPTVQEKLHQLQMDKLPSRHAISEVMTWISLMENVIQKDEEDIKNAIGYKAINEYLQKYKGFKIDINCKQLTVDFVNQSVLQISTQDVESKRSDKTDFAEQLGAMNKSWQILQGLVAEKIQLLESLLESWSEYENNVQGMKTWFETQEKRLKQQHQVGDHASVQNAMKDCQDLEDLIKAKEKEVEKIEQNGLALIQDKKEEVSDAVVSTLQELKQTWAHLDHMAGQLKILLRSVHDHWSQHKAAFDELNSCLMEARYSLSRFRLLNLQDDLEKQEKSLQKFGSVTNQLLKECHPPVTETLTNTLKEVTLRWNSLLEEVAEQLHASRALLQLWRRHRDYSAQCASAVQQQAGRTQELLKAAANKDIADDEVATWVQDCNDLLRGLGTVKDSLFVLHELGEQLKQQVDASAAAAIHSDQLSLSQHLCGLEQALCKQQTVLQAGVLDYETFTKSLEALEAWIGQMLKFSSMAPDLDRLNELGYRLPLNDKEIKRMQSLNRHWSLISSQTTERFSKLQSFLLQHQTFLEKCETWMEFLVQTEQKLAVEISGNYQHLLEQQRAHELFQAEMFSRQQVLHSIITDGQRLLEQGQVDDRDEFSLKLTLLSNQWQGVIRRAQQRRGIIDSQIRQWQRYREMAEKLRKWLVEVSYLPVSGLGSVPIPLQQARTLFDDVQFKEKVFLRQQGSYILTVEAGKQLLLSADSGAQAALQAELTEIQEKWKAASVRLEEQKKKLAFLLKDWEKCESGIAESLEKLRTFKKKLSQPLPDHHEELIAEQMRCKAEDVSMLNERGELLQRQWEELCRQLSLRRQQVSERLNEWAVFSEKNKELCEWLTQMESKVSQNGDILIEEMIEKLKKDYQEEIAIAQENKIQLQQMGERLARASHESKASEIEYKLGKVNDRWQHLLDLMAARIKKLKETLVAVQQLDKNMSSLRTWLAHIESELAKPIVYDSCNSEEIQKKLHEQQDLQRDIEKHSTGVASVLNLCEVLLHDCDACATDAECDSIQQATRNLDRRWRNICAMSMERRLKIEETWQLWQKFLDDYSRFEDWLKISERTAAFPSSSGVLYTVAKEELKKFEAFQRQVHESLTQLELINKQYRRLARENRTDSACSLKQMVHEGNQRWDNLQKRVSSILRRLKHFIGQREEFETARDSILVWLTEMDLQLTNIEHFSECDVHAKIKQLKAFQQEISLNHNKIEQIIAQGEQLIEKSEPLDAAVIEEELDELRRYCQEVFGRVERYHKKLIRLPLPDDEHDLSDRELELEDSAALSDLRWQDTSAGSVLSPQPSSNPSLSLAQPLRSERSGRDTPASVDSIPLEWDHDYDLSRDLESAVSRTLPSEDEEGQEDKDFYLRGADVMIPDSPEAYVKLTESAIRNTSGDPSALESQIRQLGKALDDSRLRMQQTEDIIRSKTPTGPELDASYRGYMKLLAECSGSIDSVRRLEHQLKEEEENFPGFVNLNSTEAQTAGVIDRWELIQAQALSKELRMKQNLQKWQQFGSDLNNIWTWLGETEEELERLRRLELSTDIQSIELQIKKLKELQKAVDHRKAIILSINLCSSEFTQTGGEESRALQDRLSQMNARWDRVCSLLESGGACSRAR</sequence>
<reference evidence="18" key="1">
    <citation type="submission" date="2023-06" db="EMBL/GenBank/DDBJ databases">
        <title>Reference genome for the Northern bat (Eptesicus nilssonii), a most northern bat species.</title>
        <authorList>
            <person name="Laine V.N."/>
            <person name="Pulliainen A.T."/>
            <person name="Lilley T.M."/>
        </authorList>
    </citation>
    <scope>NUCLEOTIDE SEQUENCE</scope>
    <source>
        <strain evidence="18">BLF_Eptnil</strain>
        <tissue evidence="18">Kidney</tissue>
    </source>
</reference>
<dbReference type="SUPFAM" id="SSF46966">
    <property type="entry name" value="Spectrin repeat"/>
    <property type="match status" value="13"/>
</dbReference>
<feature type="coiled-coil region" evidence="15">
    <location>
        <begin position="747"/>
        <end position="774"/>
    </location>
</feature>
<feature type="compositionally biased region" description="Low complexity" evidence="16">
    <location>
        <begin position="2366"/>
        <end position="2384"/>
    </location>
</feature>
<evidence type="ECO:0000256" key="12">
    <source>
        <dbReference type="ARBA" id="ARBA00023203"/>
    </source>
</evidence>
<evidence type="ECO:0000256" key="1">
    <source>
        <dbReference type="ARBA" id="ARBA00004245"/>
    </source>
</evidence>
<evidence type="ECO:0000256" key="4">
    <source>
        <dbReference type="ARBA" id="ARBA00022490"/>
    </source>
</evidence>
<comment type="subcellular location">
    <subcellularLocation>
        <location evidence="1">Cytoplasm</location>
        <location evidence="1">Cytoskeleton</location>
    </subcellularLocation>
    <subcellularLocation>
        <location evidence="2">Nucleus outer membrane</location>
        <topology evidence="2">Single-pass type IV membrane protein</topology>
        <orientation evidence="2">Cytoplasmic side</orientation>
    </subcellularLocation>
</comment>
<dbReference type="InterPro" id="IPR018159">
    <property type="entry name" value="Spectrin/alpha-actinin"/>
</dbReference>
<evidence type="ECO:0000256" key="15">
    <source>
        <dbReference type="SAM" id="Coils"/>
    </source>
</evidence>
<dbReference type="Pfam" id="PF25035">
    <property type="entry name" value="SYNE1"/>
    <property type="match status" value="1"/>
</dbReference>
<comment type="caution">
    <text evidence="18">The sequence shown here is derived from an EMBL/GenBank/DDBJ whole genome shotgun (WGS) entry which is preliminary data.</text>
</comment>
<feature type="domain" description="Nesprin-1/2" evidence="17">
    <location>
        <begin position="2332"/>
        <end position="2438"/>
    </location>
</feature>
<evidence type="ECO:0000256" key="16">
    <source>
        <dbReference type="SAM" id="MobiDB-lite"/>
    </source>
</evidence>
<dbReference type="EMBL" id="JAULJE010000010">
    <property type="protein sequence ID" value="KAK1337928.1"/>
    <property type="molecule type" value="Genomic_DNA"/>
</dbReference>
<keyword evidence="4" id="KW-0963">Cytoplasm</keyword>
<keyword evidence="11" id="KW-1015">Disulfide bond</keyword>
<keyword evidence="10" id="KW-0472">Membrane</keyword>
<keyword evidence="12" id="KW-0009">Actin-binding</keyword>
<dbReference type="FunFam" id="1.20.58.60:FF:000478">
    <property type="entry name" value="Spectrin repeat-containing, nuclear envelope 1b"/>
    <property type="match status" value="1"/>
</dbReference>
<keyword evidence="8" id="KW-1133">Transmembrane helix</keyword>
<dbReference type="FunFam" id="1.20.58.60:FF:000073">
    <property type="entry name" value="Nesprin-1 isoform 1"/>
    <property type="match status" value="1"/>
</dbReference>
<feature type="coiled-coil region" evidence="15">
    <location>
        <begin position="272"/>
        <end position="299"/>
    </location>
</feature>
<dbReference type="Proteomes" id="UP001177744">
    <property type="component" value="Unassembled WGS sequence"/>
</dbReference>